<evidence type="ECO:0000313" key="3">
    <source>
        <dbReference type="EMBL" id="TDD24568.1"/>
    </source>
</evidence>
<feature type="region of interest" description="Disordered" evidence="2">
    <location>
        <begin position="176"/>
        <end position="202"/>
    </location>
</feature>
<dbReference type="RefSeq" id="WP_132504968.1">
    <property type="nucleotide sequence ID" value="NZ_SMKP01000010.1"/>
</dbReference>
<comment type="caution">
    <text evidence="3">The sequence shown here is derived from an EMBL/GenBank/DDBJ whole genome shotgun (WGS) entry which is preliminary data.</text>
</comment>
<evidence type="ECO:0000256" key="2">
    <source>
        <dbReference type="SAM" id="MobiDB-lite"/>
    </source>
</evidence>
<evidence type="ECO:0000256" key="1">
    <source>
        <dbReference type="SAM" id="Coils"/>
    </source>
</evidence>
<name>A0A4R4X2U9_9ACTN</name>
<gene>
    <name evidence="3" type="ORF">E1294_05115</name>
</gene>
<dbReference type="AlphaFoldDB" id="A0A4R4X2U9"/>
<sequence length="202" mass="22627">MVRYRFNPPPGWRLFGGRRRLEKENSRLRAWVERLDGMDAVRIAELTEGLRAEHEGLRTALDDVTRRLREAEQRIVWTEETALLQEVGVYEYRHPLTDAVAYKERLAQVKARIKEMAREGRVIVGTTGRPAGGARCAVSYGWGTTSSSTRWCIRVKVVIGCGDWRPGTAPASWVWRPCAPTPRRTASGSRAEAGASPAGRAP</sequence>
<protein>
    <submittedName>
        <fullName evidence="3">Uncharacterized protein</fullName>
    </submittedName>
</protein>
<evidence type="ECO:0000313" key="4">
    <source>
        <dbReference type="Proteomes" id="UP000294543"/>
    </source>
</evidence>
<accession>A0A4R4X2U9</accession>
<dbReference type="Proteomes" id="UP000294543">
    <property type="component" value="Unassembled WGS sequence"/>
</dbReference>
<proteinExistence type="predicted"/>
<reference evidence="3 4" key="1">
    <citation type="submission" date="2019-03" db="EMBL/GenBank/DDBJ databases">
        <title>Draft genome sequences of novel Actinobacteria.</title>
        <authorList>
            <person name="Sahin N."/>
            <person name="Ay H."/>
            <person name="Saygin H."/>
        </authorList>
    </citation>
    <scope>NUCLEOTIDE SEQUENCE [LARGE SCALE GENOMIC DNA]</scope>
    <source>
        <strain evidence="3 4">KC712</strain>
    </source>
</reference>
<keyword evidence="1" id="KW-0175">Coiled coil</keyword>
<organism evidence="3 4">
    <name type="scientific">Nonomuraea diastatica</name>
    <dbReference type="NCBI Taxonomy" id="1848329"/>
    <lineage>
        <taxon>Bacteria</taxon>
        <taxon>Bacillati</taxon>
        <taxon>Actinomycetota</taxon>
        <taxon>Actinomycetes</taxon>
        <taxon>Streptosporangiales</taxon>
        <taxon>Streptosporangiaceae</taxon>
        <taxon>Nonomuraea</taxon>
    </lineage>
</organism>
<dbReference type="OrthoDB" id="9811665at2"/>
<dbReference type="EMBL" id="SMKP01000010">
    <property type="protein sequence ID" value="TDD24568.1"/>
    <property type="molecule type" value="Genomic_DNA"/>
</dbReference>
<feature type="coiled-coil region" evidence="1">
    <location>
        <begin position="54"/>
        <end position="119"/>
    </location>
</feature>
<keyword evidence="4" id="KW-1185">Reference proteome</keyword>